<accession>A0A917F740</accession>
<evidence type="ECO:0000256" key="12">
    <source>
        <dbReference type="RuleBase" id="RU003476"/>
    </source>
</evidence>
<evidence type="ECO:0000256" key="9">
    <source>
        <dbReference type="ARBA" id="ARBA00023204"/>
    </source>
</evidence>
<comment type="cofactor">
    <cofactor evidence="1">
        <name>Mg(2+)</name>
        <dbReference type="ChEBI" id="CHEBI:18420"/>
    </cofactor>
</comment>
<feature type="domain" description="Nudix hydrolase" evidence="13">
    <location>
        <begin position="1"/>
        <end position="119"/>
    </location>
</feature>
<dbReference type="GO" id="GO:0008413">
    <property type="term" value="F:8-oxo-7,8-dihydroguanosine triphosphate pyrophosphatase activity"/>
    <property type="evidence" value="ECO:0007669"/>
    <property type="project" value="TreeGrafter"/>
</dbReference>
<comment type="catalytic activity">
    <reaction evidence="10">
        <text>8-oxo-dGTP + H2O = 8-oxo-dGMP + diphosphate + H(+)</text>
        <dbReference type="Rhea" id="RHEA:31575"/>
        <dbReference type="ChEBI" id="CHEBI:15377"/>
        <dbReference type="ChEBI" id="CHEBI:15378"/>
        <dbReference type="ChEBI" id="CHEBI:33019"/>
        <dbReference type="ChEBI" id="CHEBI:63224"/>
        <dbReference type="ChEBI" id="CHEBI:77896"/>
        <dbReference type="EC" id="3.6.1.55"/>
    </reaction>
</comment>
<evidence type="ECO:0000256" key="5">
    <source>
        <dbReference type="ARBA" id="ARBA00022723"/>
    </source>
</evidence>
<dbReference type="PRINTS" id="PR00502">
    <property type="entry name" value="NUDIXFAMILY"/>
</dbReference>
<keyword evidence="9" id="KW-0234">DNA repair</keyword>
<organism evidence="14 15">
    <name type="scientific">Marmoricola endophyticus</name>
    <dbReference type="NCBI Taxonomy" id="2040280"/>
    <lineage>
        <taxon>Bacteria</taxon>
        <taxon>Bacillati</taxon>
        <taxon>Actinomycetota</taxon>
        <taxon>Actinomycetes</taxon>
        <taxon>Propionibacteriales</taxon>
        <taxon>Nocardioidaceae</taxon>
        <taxon>Marmoricola</taxon>
    </lineage>
</organism>
<dbReference type="Proteomes" id="UP000649179">
    <property type="component" value="Unassembled WGS sequence"/>
</dbReference>
<dbReference type="GO" id="GO:0006260">
    <property type="term" value="P:DNA replication"/>
    <property type="evidence" value="ECO:0007669"/>
    <property type="project" value="UniProtKB-KW"/>
</dbReference>
<dbReference type="GO" id="GO:0044716">
    <property type="term" value="F:8-oxo-GDP phosphatase activity"/>
    <property type="evidence" value="ECO:0007669"/>
    <property type="project" value="TreeGrafter"/>
</dbReference>
<dbReference type="GO" id="GO:0046872">
    <property type="term" value="F:metal ion binding"/>
    <property type="evidence" value="ECO:0007669"/>
    <property type="project" value="UniProtKB-KW"/>
</dbReference>
<evidence type="ECO:0000256" key="7">
    <source>
        <dbReference type="ARBA" id="ARBA00022801"/>
    </source>
</evidence>
<dbReference type="EMBL" id="BMKQ01000001">
    <property type="protein sequence ID" value="GGF54790.1"/>
    <property type="molecule type" value="Genomic_DNA"/>
</dbReference>
<dbReference type="PROSITE" id="PS51462">
    <property type="entry name" value="NUDIX"/>
    <property type="match status" value="1"/>
</dbReference>
<dbReference type="PROSITE" id="PS00893">
    <property type="entry name" value="NUDIX_BOX"/>
    <property type="match status" value="1"/>
</dbReference>
<keyword evidence="15" id="KW-1185">Reference proteome</keyword>
<dbReference type="RefSeq" id="WP_229660909.1">
    <property type="nucleotide sequence ID" value="NZ_BMKQ01000001.1"/>
</dbReference>
<comment type="caution">
    <text evidence="14">The sequence shown here is derived from an EMBL/GenBank/DDBJ whole genome shotgun (WGS) entry which is preliminary data.</text>
</comment>
<evidence type="ECO:0000256" key="6">
    <source>
        <dbReference type="ARBA" id="ARBA00022763"/>
    </source>
</evidence>
<keyword evidence="6" id="KW-0227">DNA damage</keyword>
<evidence type="ECO:0000256" key="4">
    <source>
        <dbReference type="ARBA" id="ARBA00022705"/>
    </source>
</evidence>
<keyword evidence="4" id="KW-0235">DNA replication</keyword>
<evidence type="ECO:0000313" key="15">
    <source>
        <dbReference type="Proteomes" id="UP000649179"/>
    </source>
</evidence>
<evidence type="ECO:0000256" key="8">
    <source>
        <dbReference type="ARBA" id="ARBA00022842"/>
    </source>
</evidence>
<dbReference type="InterPro" id="IPR047127">
    <property type="entry name" value="MutT-like"/>
</dbReference>
<dbReference type="Gene3D" id="3.90.79.10">
    <property type="entry name" value="Nucleoside Triphosphate Pyrophosphohydrolase"/>
    <property type="match status" value="1"/>
</dbReference>
<protein>
    <recommendedName>
        <fullName evidence="11">8-oxo-dGTP diphosphatase</fullName>
        <ecNumber evidence="11">3.6.1.55</ecNumber>
    </recommendedName>
</protein>
<dbReference type="SUPFAM" id="SSF55811">
    <property type="entry name" value="Nudix"/>
    <property type="match status" value="1"/>
</dbReference>
<dbReference type="InterPro" id="IPR000086">
    <property type="entry name" value="NUDIX_hydrolase_dom"/>
</dbReference>
<dbReference type="GO" id="GO:0044715">
    <property type="term" value="F:8-oxo-dGDP phosphatase activity"/>
    <property type="evidence" value="ECO:0007669"/>
    <property type="project" value="TreeGrafter"/>
</dbReference>
<reference evidence="14" key="1">
    <citation type="journal article" date="2014" name="Int. J. Syst. Evol. Microbiol.">
        <title>Complete genome sequence of Corynebacterium casei LMG S-19264T (=DSM 44701T), isolated from a smear-ripened cheese.</title>
        <authorList>
            <consortium name="US DOE Joint Genome Institute (JGI-PGF)"/>
            <person name="Walter F."/>
            <person name="Albersmeier A."/>
            <person name="Kalinowski J."/>
            <person name="Ruckert C."/>
        </authorList>
    </citation>
    <scope>NUCLEOTIDE SEQUENCE</scope>
    <source>
        <strain evidence="14">CGMCC 1.16067</strain>
    </source>
</reference>
<dbReference type="InterPro" id="IPR015797">
    <property type="entry name" value="NUDIX_hydrolase-like_dom_sf"/>
</dbReference>
<keyword evidence="5" id="KW-0479">Metal-binding</keyword>
<sequence length="119" mass="12748">MQVVVGVALCRAGRVLAAHRARPPVGWELPGGKVEAGEEPADAAVRELREELGCEVEVTGWLEGAVALGQGMELRVALAHLVSGEPRPLEHDALWWVPTDLLGRLDWLPADVSFVAQLG</sequence>
<evidence type="ECO:0000256" key="2">
    <source>
        <dbReference type="ARBA" id="ARBA00005582"/>
    </source>
</evidence>
<dbReference type="GO" id="GO:0006281">
    <property type="term" value="P:DNA repair"/>
    <property type="evidence" value="ECO:0007669"/>
    <property type="project" value="UniProtKB-KW"/>
</dbReference>
<dbReference type="PANTHER" id="PTHR47707">
    <property type="entry name" value="8-OXO-DGTP DIPHOSPHATASE"/>
    <property type="match status" value="1"/>
</dbReference>
<dbReference type="InterPro" id="IPR020476">
    <property type="entry name" value="Nudix_hydrolase"/>
</dbReference>
<evidence type="ECO:0000259" key="13">
    <source>
        <dbReference type="PROSITE" id="PS51462"/>
    </source>
</evidence>
<comment type="similarity">
    <text evidence="2 12">Belongs to the Nudix hydrolase family.</text>
</comment>
<reference evidence="14" key="2">
    <citation type="submission" date="2020-09" db="EMBL/GenBank/DDBJ databases">
        <authorList>
            <person name="Sun Q."/>
            <person name="Zhou Y."/>
        </authorList>
    </citation>
    <scope>NUCLEOTIDE SEQUENCE</scope>
    <source>
        <strain evidence="14">CGMCC 1.16067</strain>
    </source>
</reference>
<name>A0A917F740_9ACTN</name>
<evidence type="ECO:0000256" key="3">
    <source>
        <dbReference type="ARBA" id="ARBA00022457"/>
    </source>
</evidence>
<dbReference type="GO" id="GO:0035539">
    <property type="term" value="F:8-oxo-7,8-dihydrodeoxyguanosine triphosphate pyrophosphatase activity"/>
    <property type="evidence" value="ECO:0007669"/>
    <property type="project" value="UniProtKB-EC"/>
</dbReference>
<evidence type="ECO:0000256" key="10">
    <source>
        <dbReference type="ARBA" id="ARBA00035861"/>
    </source>
</evidence>
<keyword evidence="3" id="KW-0515">Mutator protein</keyword>
<keyword evidence="7 12" id="KW-0378">Hydrolase</keyword>
<dbReference type="EC" id="3.6.1.55" evidence="11"/>
<keyword evidence="8" id="KW-0460">Magnesium</keyword>
<evidence type="ECO:0000256" key="11">
    <source>
        <dbReference type="ARBA" id="ARBA00038905"/>
    </source>
</evidence>
<dbReference type="InterPro" id="IPR020084">
    <property type="entry name" value="NUDIX_hydrolase_CS"/>
</dbReference>
<evidence type="ECO:0000313" key="14">
    <source>
        <dbReference type="EMBL" id="GGF54790.1"/>
    </source>
</evidence>
<dbReference type="AlphaFoldDB" id="A0A917F740"/>
<gene>
    <name evidence="14" type="ORF">GCM10011519_30900</name>
</gene>
<dbReference type="PANTHER" id="PTHR47707:SF1">
    <property type="entry name" value="NUDIX HYDROLASE FAMILY PROTEIN"/>
    <property type="match status" value="1"/>
</dbReference>
<dbReference type="Pfam" id="PF00293">
    <property type="entry name" value="NUDIX"/>
    <property type="match status" value="1"/>
</dbReference>
<proteinExistence type="inferred from homology"/>
<evidence type="ECO:0000256" key="1">
    <source>
        <dbReference type="ARBA" id="ARBA00001946"/>
    </source>
</evidence>